<proteinExistence type="predicted"/>
<keyword evidence="2" id="KW-1185">Reference proteome</keyword>
<accession>A0ABV3BNA3</accession>
<dbReference type="Proteomes" id="UP001551176">
    <property type="component" value="Unassembled WGS sequence"/>
</dbReference>
<organism evidence="1 2">
    <name type="scientific">Streptomyces atriruber</name>
    <dbReference type="NCBI Taxonomy" id="545121"/>
    <lineage>
        <taxon>Bacteria</taxon>
        <taxon>Bacillati</taxon>
        <taxon>Actinomycetota</taxon>
        <taxon>Actinomycetes</taxon>
        <taxon>Kitasatosporales</taxon>
        <taxon>Streptomycetaceae</taxon>
        <taxon>Streptomyces</taxon>
    </lineage>
</organism>
<evidence type="ECO:0000313" key="1">
    <source>
        <dbReference type="EMBL" id="MEU6822488.1"/>
    </source>
</evidence>
<sequence length="380" mass="40199">MNTPTDAPAHQAPGTDAPEIRLSTVVMAHPRRAAAARELCARHPELDARLITDPDPEGPPSALRTARLAWQSVAPGATHHLVLQDDAILAPDFAERVRALVADRPDASLSLFTEWGSRTANAVRVAALRGDTWAPVVDDYLPSVALVLPAPLALGFEEYAAAKTAQEDTDDVALLGYLAAAGTETVVPVANLVDHANPASLVGNDVMGPRSAACFPATAPALPQDRPRPQELVHLDTVPYFCWWEQLAVAYVRDAAAPDGWRRVPAEDALLERGITREHVVGSLREALDRLPHRAFVHDRVSDVLLTEIWTTAYALGVVTRESSGAPDFTAPLARTALATLAPGGLRRVVPAGWLPAVGELLAPLVADAVACGAEAGAGS</sequence>
<name>A0ABV3BNA3_9ACTN</name>
<reference evidence="1 2" key="1">
    <citation type="submission" date="2024-06" db="EMBL/GenBank/DDBJ databases">
        <title>The Natural Products Discovery Center: Release of the First 8490 Sequenced Strains for Exploring Actinobacteria Biosynthetic Diversity.</title>
        <authorList>
            <person name="Kalkreuter E."/>
            <person name="Kautsar S.A."/>
            <person name="Yang D."/>
            <person name="Bader C.D."/>
            <person name="Teijaro C.N."/>
            <person name="Fluegel L."/>
            <person name="Davis C.M."/>
            <person name="Simpson J.R."/>
            <person name="Lauterbach L."/>
            <person name="Steele A.D."/>
            <person name="Gui C."/>
            <person name="Meng S."/>
            <person name="Li G."/>
            <person name="Viehrig K."/>
            <person name="Ye F."/>
            <person name="Su P."/>
            <person name="Kiefer A.F."/>
            <person name="Nichols A."/>
            <person name="Cepeda A.J."/>
            <person name="Yan W."/>
            <person name="Fan B."/>
            <person name="Jiang Y."/>
            <person name="Adhikari A."/>
            <person name="Zheng C.-J."/>
            <person name="Schuster L."/>
            <person name="Cowan T.M."/>
            <person name="Smanski M.J."/>
            <person name="Chevrette M.G."/>
            <person name="De Carvalho L.P.S."/>
            <person name="Shen B."/>
        </authorList>
    </citation>
    <scope>NUCLEOTIDE SEQUENCE [LARGE SCALE GENOMIC DNA]</scope>
    <source>
        <strain evidence="1 2">NPDC046838</strain>
    </source>
</reference>
<dbReference type="EMBL" id="JBEYXV010000008">
    <property type="protein sequence ID" value="MEU6822488.1"/>
    <property type="molecule type" value="Genomic_DNA"/>
</dbReference>
<comment type="caution">
    <text evidence="1">The sequence shown here is derived from an EMBL/GenBank/DDBJ whole genome shotgun (WGS) entry which is preliminary data.</text>
</comment>
<evidence type="ECO:0008006" key="3">
    <source>
        <dbReference type="Google" id="ProtNLM"/>
    </source>
</evidence>
<gene>
    <name evidence="1" type="ORF">ABZ921_17830</name>
</gene>
<dbReference type="RefSeq" id="WP_359349724.1">
    <property type="nucleotide sequence ID" value="NZ_JBEYXV010000008.1"/>
</dbReference>
<evidence type="ECO:0000313" key="2">
    <source>
        <dbReference type="Proteomes" id="UP001551176"/>
    </source>
</evidence>
<protein>
    <recommendedName>
        <fullName evidence="3">Glycosyltransferase</fullName>
    </recommendedName>
</protein>